<dbReference type="EMBL" id="CP060007">
    <property type="protein sequence ID" value="QNA46859.1"/>
    <property type="molecule type" value="Genomic_DNA"/>
</dbReference>
<dbReference type="Pfam" id="PF00581">
    <property type="entry name" value="Rhodanese"/>
    <property type="match status" value="1"/>
</dbReference>
<dbReference type="PANTHER" id="PTHR43031">
    <property type="entry name" value="FAD-DEPENDENT OXIDOREDUCTASE"/>
    <property type="match status" value="1"/>
</dbReference>
<keyword evidence="3" id="KW-1185">Reference proteome</keyword>
<feature type="domain" description="Rhodanese" evidence="1">
    <location>
        <begin position="17"/>
        <end position="104"/>
    </location>
</feature>
<dbReference type="Gene3D" id="3.40.250.10">
    <property type="entry name" value="Rhodanese-like domain"/>
    <property type="match status" value="1"/>
</dbReference>
<dbReference type="AlphaFoldDB" id="A0A7G5XN06"/>
<evidence type="ECO:0000313" key="3">
    <source>
        <dbReference type="Proteomes" id="UP000515344"/>
    </source>
</evidence>
<organism evidence="2 3">
    <name type="scientific">Lacibacter sediminis</name>
    <dbReference type="NCBI Taxonomy" id="2760713"/>
    <lineage>
        <taxon>Bacteria</taxon>
        <taxon>Pseudomonadati</taxon>
        <taxon>Bacteroidota</taxon>
        <taxon>Chitinophagia</taxon>
        <taxon>Chitinophagales</taxon>
        <taxon>Chitinophagaceae</taxon>
        <taxon>Lacibacter</taxon>
    </lineage>
</organism>
<proteinExistence type="predicted"/>
<dbReference type="InterPro" id="IPR050229">
    <property type="entry name" value="GlpE_sulfurtransferase"/>
</dbReference>
<dbReference type="Proteomes" id="UP000515344">
    <property type="component" value="Chromosome"/>
</dbReference>
<reference evidence="3" key="1">
    <citation type="submission" date="2020-08" db="EMBL/GenBank/DDBJ databases">
        <title>Lacibacter sp. S13-6-6 genome sequencing.</title>
        <authorList>
            <person name="Jin L."/>
        </authorList>
    </citation>
    <scope>NUCLEOTIDE SEQUENCE [LARGE SCALE GENOMIC DNA]</scope>
    <source>
        <strain evidence="3">S13-6-6</strain>
    </source>
</reference>
<dbReference type="PANTHER" id="PTHR43031:SF1">
    <property type="entry name" value="PYRIDINE NUCLEOTIDE-DISULPHIDE OXIDOREDUCTASE"/>
    <property type="match status" value="1"/>
</dbReference>
<dbReference type="InterPro" id="IPR036873">
    <property type="entry name" value="Rhodanese-like_dom_sf"/>
</dbReference>
<sequence>MAQTKNVSPAFAEKKLNKKKVVVLDVRTTKEFNEGHLPNAIHIDVMDSVAFVQQAGKLNKGKTYLVYCKSGRRSAKAAAIMEQQGFRHIWNMEGGITAWKGTIKQ</sequence>
<evidence type="ECO:0000313" key="2">
    <source>
        <dbReference type="EMBL" id="QNA46859.1"/>
    </source>
</evidence>
<dbReference type="SMART" id="SM00450">
    <property type="entry name" value="RHOD"/>
    <property type="match status" value="1"/>
</dbReference>
<dbReference type="PROSITE" id="PS50206">
    <property type="entry name" value="RHODANESE_3"/>
    <property type="match status" value="1"/>
</dbReference>
<gene>
    <name evidence="2" type="ORF">H4075_20455</name>
</gene>
<dbReference type="SUPFAM" id="SSF52821">
    <property type="entry name" value="Rhodanese/Cell cycle control phosphatase"/>
    <property type="match status" value="1"/>
</dbReference>
<dbReference type="KEGG" id="lacs:H4075_20455"/>
<accession>A0A7G5XN06</accession>
<evidence type="ECO:0000259" key="1">
    <source>
        <dbReference type="PROSITE" id="PS50206"/>
    </source>
</evidence>
<dbReference type="CDD" id="cd00158">
    <property type="entry name" value="RHOD"/>
    <property type="match status" value="1"/>
</dbReference>
<dbReference type="InterPro" id="IPR001763">
    <property type="entry name" value="Rhodanese-like_dom"/>
</dbReference>
<protein>
    <submittedName>
        <fullName evidence="2">Rhodanese-like domain-containing protein</fullName>
    </submittedName>
</protein>
<name>A0A7G5XN06_9BACT</name>